<feature type="transmembrane region" description="Helical" evidence="1">
    <location>
        <begin position="38"/>
        <end position="69"/>
    </location>
</feature>
<evidence type="ECO:0000313" key="3">
    <source>
        <dbReference type="Proteomes" id="UP000034137"/>
    </source>
</evidence>
<keyword evidence="1" id="KW-0472">Membrane</keyword>
<sequence length="115" mass="13001">MIFLSFTSFQIANASPWSMLEDAGNSAQYNTTVGIEDYYTLVGRFISFFLSIIGIIFVCLFVYAGYTWLMARDNAQSVDKAKALMQNSVIGLLITLSAYSITWFLLIYLSKDLIY</sequence>
<comment type="caution">
    <text evidence="2">The sequence shown here is derived from an EMBL/GenBank/DDBJ whole genome shotgun (WGS) entry which is preliminary data.</text>
</comment>
<gene>
    <name evidence="2" type="ORF">UT64_C0001G0020</name>
</gene>
<protein>
    <submittedName>
        <fullName evidence="2">Uncharacterized protein</fullName>
    </submittedName>
</protein>
<organism evidence="2 3">
    <name type="scientific">Candidatus Falkowbacteria bacterium GW2011_GWF2_39_8</name>
    <dbReference type="NCBI Taxonomy" id="1618642"/>
    <lineage>
        <taxon>Bacteria</taxon>
        <taxon>Candidatus Falkowiibacteriota</taxon>
    </lineage>
</organism>
<accession>A0A0G0Q9D7</accession>
<evidence type="ECO:0000313" key="2">
    <source>
        <dbReference type="EMBL" id="KKR33946.1"/>
    </source>
</evidence>
<keyword evidence="1" id="KW-0812">Transmembrane</keyword>
<dbReference type="Proteomes" id="UP000034137">
    <property type="component" value="Unassembled WGS sequence"/>
</dbReference>
<keyword evidence="1" id="KW-1133">Transmembrane helix</keyword>
<feature type="transmembrane region" description="Helical" evidence="1">
    <location>
        <begin position="89"/>
        <end position="109"/>
    </location>
</feature>
<reference evidence="2 3" key="1">
    <citation type="journal article" date="2015" name="Nature">
        <title>rRNA introns, odd ribosomes, and small enigmatic genomes across a large radiation of phyla.</title>
        <authorList>
            <person name="Brown C.T."/>
            <person name="Hug L.A."/>
            <person name="Thomas B.C."/>
            <person name="Sharon I."/>
            <person name="Castelle C.J."/>
            <person name="Singh A."/>
            <person name="Wilkins M.J."/>
            <person name="Williams K.H."/>
            <person name="Banfield J.F."/>
        </authorList>
    </citation>
    <scope>NUCLEOTIDE SEQUENCE [LARGE SCALE GENOMIC DNA]</scope>
</reference>
<name>A0A0G0Q9D7_9BACT</name>
<dbReference type="EMBL" id="LBXO01000001">
    <property type="protein sequence ID" value="KKR33946.1"/>
    <property type="molecule type" value="Genomic_DNA"/>
</dbReference>
<proteinExistence type="predicted"/>
<dbReference type="AlphaFoldDB" id="A0A0G0Q9D7"/>
<evidence type="ECO:0000256" key="1">
    <source>
        <dbReference type="SAM" id="Phobius"/>
    </source>
</evidence>